<dbReference type="GO" id="GO:0005774">
    <property type="term" value="C:vacuolar membrane"/>
    <property type="evidence" value="ECO:0007669"/>
    <property type="project" value="UniProtKB-SubCell"/>
</dbReference>
<dbReference type="NCBIfam" id="TIGR01494">
    <property type="entry name" value="ATPase_P-type"/>
    <property type="match status" value="2"/>
</dbReference>
<comment type="subcellular location">
    <subcellularLocation>
        <location evidence="18">Membrane</location>
        <topology evidence="18">Multi-pass membrane protein</topology>
    </subcellularLocation>
    <subcellularLocation>
        <location evidence="1">Vacuole membrane</location>
        <topology evidence="1">Multi-pass membrane protein</topology>
    </subcellularLocation>
</comment>
<dbReference type="SUPFAM" id="SSF56784">
    <property type="entry name" value="HAD-like"/>
    <property type="match status" value="1"/>
</dbReference>
<evidence type="ECO:0000256" key="18">
    <source>
        <dbReference type="RuleBase" id="RU361146"/>
    </source>
</evidence>
<dbReference type="CDD" id="cd02081">
    <property type="entry name" value="P-type_ATPase_Ca_PMCA-like"/>
    <property type="match status" value="1"/>
</dbReference>
<keyword evidence="3" id="KW-0926">Vacuole</keyword>
<proteinExistence type="inferred from homology"/>
<keyword evidence="8 18" id="KW-0106">Calcium</keyword>
<feature type="transmembrane region" description="Helical" evidence="18">
    <location>
        <begin position="476"/>
        <end position="502"/>
    </location>
</feature>
<sequence length="1198" mass="129777">MCVFVQQPPFRADFPPLHLRTGIEEIDKSSEGPIASDTPGKSPKTIAYAGHANESPGSTSDGGSKHEDLQPGLFEKECVVSTTSYNSVNTDIALAPDRGNEEDFIAEDNPFAFTPGQLNKLLNPKSLAAFKALGGLDGLVKGLRTDIHTGLQDDETKLLGQVSFNEATTTGGLLLEHRKDKVYTVDIQAPIGTHFEDRLRIFRDNRLPEKDPISLLMILWGAYRKDKILILLTIAAVISLALGLYDSFGQARKPGSGAPIDWVEGLAILVAVIICTVVTAINDWQMEAQFRRLNKKKEDREVKAVRSGKTVMISVYDITVGDVLHLEPGDAIPADGILISGHGIKCDESSATGESDQMLKTGGAEVWNAMNNGKVNVDHLDPFILSGGKVLEGVGSYLVTSVGVNSSYGKIMMSLCTETQNTPLQIKLGKLADWIGGFGVGSASLLFIVLVIRFLVSLHSNTQTPAERGSTVVDMLIVSVAIIAVAVPEGLPLAVTLALAFATNRMLKENNLVRILRACETMGNATTICSDKTGTLTQNKMTVVKGTWGVASCFQGLHADDTSITDSPDFTPCFARLSPNFRSLARQSIAINSTAFDGWENGHPAFIGSKTEVALLSMAKQYLDMSSVADDRDNAEIVEVIPFDSTRKYMGVVVKLDNGIHRLLVKGASEILLSSASNTIVDVFDDTLTIKELSEIEKVQIVKTIDKYAQRSLRAIGFLYKDFLEWPGVATLSGLEEVVTAHSNGTSPGMTWLGVVGIQDPLRPGVTAAVARCQSAGVVVRMVTGDNMATARAIATDCGIITGNGVCIEGPVFRQLSDQQMDELLPRLQVLARSSPEDKRILVERLKRLGETVAVTGDGTNDGPALKTADVGFSMGIAGTEVAKEASSIILMDDNFSSIIKAIMWGRAINDAVAKFLQFQISVNITAVLLAFISAVSSPDMMSVLTAVQLLWVNLIMDSFAALALATDAPTEEILNRKPTPKSAPLITVNMWKMILGQAFYQLVVTFILHYAGATILGYNTTAHPELKNQLDTIIFNTFVWLQIFNELNCRRLDNKFNVFAGIHRNWFFIGINCIMVGGQIMIIFVGGKAFSVTVINGKQWALCIGCSIFCLPWAVVLRLIPDKHAETVINFCVNIFNIVFGPVLHMFGLLFGSIWKALKPAFIPVKRAAGRLFHGEKDRAVDPSDEEAGPHKREGSV</sequence>
<dbReference type="InterPro" id="IPR006068">
    <property type="entry name" value="ATPase_P-typ_cation-transptr_C"/>
</dbReference>
<keyword evidence="7 18" id="KW-0547">Nucleotide-binding</keyword>
<dbReference type="GO" id="GO:0016887">
    <property type="term" value="F:ATP hydrolysis activity"/>
    <property type="evidence" value="ECO:0007669"/>
    <property type="project" value="InterPro"/>
</dbReference>
<evidence type="ECO:0000256" key="3">
    <source>
        <dbReference type="ARBA" id="ARBA00022554"/>
    </source>
</evidence>
<feature type="transmembrane region" description="Helical" evidence="18">
    <location>
        <begin position="1100"/>
        <end position="1121"/>
    </location>
</feature>
<evidence type="ECO:0000256" key="1">
    <source>
        <dbReference type="ARBA" id="ARBA00004128"/>
    </source>
</evidence>
<dbReference type="PANTHER" id="PTHR24093">
    <property type="entry name" value="CATION TRANSPORTING ATPASE"/>
    <property type="match status" value="1"/>
</dbReference>
<dbReference type="InterPro" id="IPR006408">
    <property type="entry name" value="P-type_ATPase_IIB"/>
</dbReference>
<dbReference type="SFLD" id="SFLDG00002">
    <property type="entry name" value="C1.7:_P-type_atpase_like"/>
    <property type="match status" value="1"/>
</dbReference>
<keyword evidence="12 18" id="KW-1133">Transmembrane helix</keyword>
<dbReference type="Pfam" id="PF00122">
    <property type="entry name" value="E1-E2_ATPase"/>
    <property type="match status" value="1"/>
</dbReference>
<feature type="region of interest" description="Disordered" evidence="19">
    <location>
        <begin position="1177"/>
        <end position="1198"/>
    </location>
</feature>
<dbReference type="Pfam" id="PF00689">
    <property type="entry name" value="Cation_ATPase_C"/>
    <property type="match status" value="1"/>
</dbReference>
<dbReference type="Pfam" id="PF13246">
    <property type="entry name" value="Cation_ATPase"/>
    <property type="match status" value="1"/>
</dbReference>
<comment type="catalytic activity">
    <reaction evidence="16 18">
        <text>Ca(2+)(in) + ATP + H2O = Ca(2+)(out) + ADP + phosphate + H(+)</text>
        <dbReference type="Rhea" id="RHEA:18105"/>
        <dbReference type="ChEBI" id="CHEBI:15377"/>
        <dbReference type="ChEBI" id="CHEBI:15378"/>
        <dbReference type="ChEBI" id="CHEBI:29108"/>
        <dbReference type="ChEBI" id="CHEBI:30616"/>
        <dbReference type="ChEBI" id="CHEBI:43474"/>
        <dbReference type="ChEBI" id="CHEBI:456216"/>
        <dbReference type="EC" id="7.2.2.10"/>
    </reaction>
</comment>
<dbReference type="EMBL" id="PDLM01000005">
    <property type="protein sequence ID" value="RDW77468.1"/>
    <property type="molecule type" value="Genomic_DNA"/>
</dbReference>
<evidence type="ECO:0000256" key="6">
    <source>
        <dbReference type="ARBA" id="ARBA00022723"/>
    </source>
</evidence>
<feature type="transmembrane region" description="Helical" evidence="18">
    <location>
        <begin position="1136"/>
        <end position="1159"/>
    </location>
</feature>
<dbReference type="AlphaFoldDB" id="A0A3D8RU32"/>
<dbReference type="FunFam" id="3.40.50.1000:FF:000018">
    <property type="entry name" value="Calcium-transporting ATPase"/>
    <property type="match status" value="1"/>
</dbReference>
<evidence type="ECO:0000256" key="9">
    <source>
        <dbReference type="ARBA" id="ARBA00022840"/>
    </source>
</evidence>
<dbReference type="STRING" id="1849047.A0A3D8RU32"/>
<dbReference type="PANTHER" id="PTHR24093:SF369">
    <property type="entry name" value="CALCIUM-TRANSPORTING ATPASE"/>
    <property type="match status" value="1"/>
</dbReference>
<evidence type="ECO:0000256" key="19">
    <source>
        <dbReference type="SAM" id="MobiDB-lite"/>
    </source>
</evidence>
<keyword evidence="2 18" id="KW-0813">Transport</keyword>
<evidence type="ECO:0000256" key="5">
    <source>
        <dbReference type="ARBA" id="ARBA00022692"/>
    </source>
</evidence>
<feature type="transmembrane region" description="Helical" evidence="18">
    <location>
        <begin position="228"/>
        <end position="245"/>
    </location>
</feature>
<dbReference type="InterPro" id="IPR001757">
    <property type="entry name" value="P_typ_ATPase"/>
</dbReference>
<evidence type="ECO:0000256" key="8">
    <source>
        <dbReference type="ARBA" id="ARBA00022837"/>
    </source>
</evidence>
<dbReference type="SFLD" id="SFLDF00027">
    <property type="entry name" value="p-type_atpase"/>
    <property type="match status" value="1"/>
</dbReference>
<dbReference type="InterPro" id="IPR023299">
    <property type="entry name" value="ATPase_P-typ_cyto_dom_N"/>
</dbReference>
<dbReference type="InterPro" id="IPR004014">
    <property type="entry name" value="ATPase_P-typ_cation-transptr_N"/>
</dbReference>
<dbReference type="SFLD" id="SFLDS00003">
    <property type="entry name" value="Haloacid_Dehalogenase"/>
    <property type="match status" value="1"/>
</dbReference>
<evidence type="ECO:0000259" key="20">
    <source>
        <dbReference type="Pfam" id="PF00122"/>
    </source>
</evidence>
<dbReference type="PRINTS" id="PR00119">
    <property type="entry name" value="CATATPASE"/>
</dbReference>
<dbReference type="FunFam" id="2.70.150.10:FF:000028">
    <property type="entry name" value="Calcium-transporting ATPase"/>
    <property type="match status" value="1"/>
</dbReference>
<dbReference type="InterPro" id="IPR008250">
    <property type="entry name" value="ATPase_P-typ_transduc_dom_A_sf"/>
</dbReference>
<dbReference type="SUPFAM" id="SSF81660">
    <property type="entry name" value="Metal cation-transporting ATPase, ATP-binding domain N"/>
    <property type="match status" value="1"/>
</dbReference>
<dbReference type="GO" id="GO:0005388">
    <property type="term" value="F:P-type calcium transporter activity"/>
    <property type="evidence" value="ECO:0007669"/>
    <property type="project" value="UniProtKB-EC"/>
</dbReference>
<keyword evidence="14 18" id="KW-0472">Membrane</keyword>
<evidence type="ECO:0000256" key="16">
    <source>
        <dbReference type="ARBA" id="ARBA00048694"/>
    </source>
</evidence>
<keyword evidence="9 18" id="KW-0067">ATP-binding</keyword>
<evidence type="ECO:0000256" key="4">
    <source>
        <dbReference type="ARBA" id="ARBA00022568"/>
    </source>
</evidence>
<evidence type="ECO:0000256" key="17">
    <source>
        <dbReference type="ARBA" id="ARBA00059328"/>
    </source>
</evidence>
<organism evidence="23 24">
    <name type="scientific">Coleophoma cylindrospora</name>
    <dbReference type="NCBI Taxonomy" id="1849047"/>
    <lineage>
        <taxon>Eukaryota</taxon>
        <taxon>Fungi</taxon>
        <taxon>Dikarya</taxon>
        <taxon>Ascomycota</taxon>
        <taxon>Pezizomycotina</taxon>
        <taxon>Leotiomycetes</taxon>
        <taxon>Helotiales</taxon>
        <taxon>Dermateaceae</taxon>
        <taxon>Coleophoma</taxon>
    </lineage>
</organism>
<dbReference type="Proteomes" id="UP000256645">
    <property type="component" value="Unassembled WGS sequence"/>
</dbReference>
<evidence type="ECO:0000256" key="10">
    <source>
        <dbReference type="ARBA" id="ARBA00022842"/>
    </source>
</evidence>
<comment type="function">
    <text evidence="17">This magnesium-dependent enzyme catalyzes the hydrolysis of ATP coupled with the transport of calcium. Transports the calcium to the vacuole and participates in the control of the cytosolic free calcium.</text>
</comment>
<dbReference type="PRINTS" id="PR00121">
    <property type="entry name" value="NAKATPASE"/>
</dbReference>
<evidence type="ECO:0000256" key="7">
    <source>
        <dbReference type="ARBA" id="ARBA00022741"/>
    </source>
</evidence>
<dbReference type="SUPFAM" id="SSF81653">
    <property type="entry name" value="Calcium ATPase, transduction domain A"/>
    <property type="match status" value="1"/>
</dbReference>
<evidence type="ECO:0000259" key="22">
    <source>
        <dbReference type="Pfam" id="PF00690"/>
    </source>
</evidence>
<gene>
    <name evidence="23" type="ORF">BP6252_05521</name>
</gene>
<feature type="region of interest" description="Disordered" evidence="19">
    <location>
        <begin position="24"/>
        <end position="69"/>
    </location>
</feature>
<feature type="domain" description="P-type ATPase A" evidence="20">
    <location>
        <begin position="299"/>
        <end position="413"/>
    </location>
</feature>
<feature type="transmembrane region" description="Helical" evidence="18">
    <location>
        <begin position="265"/>
        <end position="284"/>
    </location>
</feature>
<dbReference type="Gene3D" id="1.20.1110.10">
    <property type="entry name" value="Calcium-transporting ATPase, transmembrane domain"/>
    <property type="match status" value="1"/>
</dbReference>
<dbReference type="InterPro" id="IPR023214">
    <property type="entry name" value="HAD_sf"/>
</dbReference>
<protein>
    <recommendedName>
        <fullName evidence="18">Calcium-transporting ATPase</fullName>
        <ecNumber evidence="18">7.2.2.10</ecNumber>
    </recommendedName>
</protein>
<keyword evidence="13 18" id="KW-0406">Ion transport</keyword>
<comment type="function">
    <text evidence="18">Catalyzes the hydrolysis of ATP coupled with the transport of calcium.</text>
</comment>
<dbReference type="Pfam" id="PF08282">
    <property type="entry name" value="Hydrolase_3"/>
    <property type="match status" value="1"/>
</dbReference>
<evidence type="ECO:0000256" key="15">
    <source>
        <dbReference type="ARBA" id="ARBA00038148"/>
    </source>
</evidence>
<keyword evidence="4 18" id="KW-0109">Calcium transport</keyword>
<dbReference type="NCBIfam" id="TIGR01517">
    <property type="entry name" value="ATPase-IIB_Ca"/>
    <property type="match status" value="1"/>
</dbReference>
<dbReference type="Gene3D" id="2.70.150.10">
    <property type="entry name" value="Calcium-transporting ATPase, cytoplasmic transduction domain A"/>
    <property type="match status" value="1"/>
</dbReference>
<dbReference type="Pfam" id="PF00690">
    <property type="entry name" value="Cation_ATPase_N"/>
    <property type="match status" value="1"/>
</dbReference>
<evidence type="ECO:0000256" key="11">
    <source>
        <dbReference type="ARBA" id="ARBA00022967"/>
    </source>
</evidence>
<dbReference type="InterPro" id="IPR018303">
    <property type="entry name" value="ATPase_P-typ_P_site"/>
</dbReference>
<feature type="domain" description="Cation-transporting P-type ATPase N-terminal" evidence="22">
    <location>
        <begin position="195"/>
        <end position="239"/>
    </location>
</feature>
<comment type="similarity">
    <text evidence="15 18">Belongs to the cation transport ATPase (P-type) (TC 3.A.3) family.</text>
</comment>
<evidence type="ECO:0000259" key="21">
    <source>
        <dbReference type="Pfam" id="PF00689"/>
    </source>
</evidence>
<keyword evidence="11" id="KW-1278">Translocase</keyword>
<comment type="caution">
    <text evidence="23">The sequence shown here is derived from an EMBL/GenBank/DDBJ whole genome shotgun (WGS) entry which is preliminary data.</text>
</comment>
<dbReference type="InterPro" id="IPR036412">
    <property type="entry name" value="HAD-like_sf"/>
</dbReference>
<dbReference type="GO" id="GO:0006874">
    <property type="term" value="P:intracellular calcium ion homeostasis"/>
    <property type="evidence" value="ECO:0007669"/>
    <property type="project" value="TreeGrafter"/>
</dbReference>
<feature type="transmembrane region" description="Helical" evidence="18">
    <location>
        <begin position="999"/>
        <end position="1019"/>
    </location>
</feature>
<keyword evidence="10" id="KW-0460">Magnesium</keyword>
<dbReference type="GO" id="GO:0046872">
    <property type="term" value="F:metal ion binding"/>
    <property type="evidence" value="ECO:0007669"/>
    <property type="project" value="UniProtKB-KW"/>
</dbReference>
<dbReference type="GO" id="GO:0005524">
    <property type="term" value="F:ATP binding"/>
    <property type="evidence" value="ECO:0007669"/>
    <property type="project" value="UniProtKB-KW"/>
</dbReference>
<dbReference type="GO" id="GO:0005886">
    <property type="term" value="C:plasma membrane"/>
    <property type="evidence" value="ECO:0007669"/>
    <property type="project" value="TreeGrafter"/>
</dbReference>
<keyword evidence="24" id="KW-1185">Reference proteome</keyword>
<name>A0A3D8RU32_9HELO</name>
<dbReference type="FunFam" id="1.20.1110.10:FF:000039">
    <property type="entry name" value="Calcium-transporting ATPase"/>
    <property type="match status" value="1"/>
</dbReference>
<dbReference type="InterPro" id="IPR044492">
    <property type="entry name" value="P_typ_ATPase_HD_dom"/>
</dbReference>
<feature type="transmembrane region" description="Helical" evidence="18">
    <location>
        <begin position="942"/>
        <end position="967"/>
    </location>
</feature>
<evidence type="ECO:0000256" key="13">
    <source>
        <dbReference type="ARBA" id="ARBA00023065"/>
    </source>
</evidence>
<dbReference type="Gene3D" id="3.40.50.1000">
    <property type="entry name" value="HAD superfamily/HAD-like"/>
    <property type="match status" value="1"/>
</dbReference>
<evidence type="ECO:0000256" key="14">
    <source>
        <dbReference type="ARBA" id="ARBA00023136"/>
    </source>
</evidence>
<keyword evidence="5 18" id="KW-0812">Transmembrane</keyword>
<dbReference type="EC" id="7.2.2.10" evidence="18"/>
<dbReference type="PROSITE" id="PS00154">
    <property type="entry name" value="ATPASE_E1_E2"/>
    <property type="match status" value="1"/>
</dbReference>
<evidence type="ECO:0000256" key="2">
    <source>
        <dbReference type="ARBA" id="ARBA00022448"/>
    </source>
</evidence>
<evidence type="ECO:0000256" key="12">
    <source>
        <dbReference type="ARBA" id="ARBA00022989"/>
    </source>
</evidence>
<feature type="transmembrane region" description="Helical" evidence="18">
    <location>
        <begin position="1067"/>
        <end position="1088"/>
    </location>
</feature>
<feature type="transmembrane region" description="Helical" evidence="18">
    <location>
        <begin position="434"/>
        <end position="456"/>
    </location>
</feature>
<dbReference type="Gene3D" id="3.40.1110.10">
    <property type="entry name" value="Calcium-transporting ATPase, cytoplasmic domain N"/>
    <property type="match status" value="1"/>
</dbReference>
<evidence type="ECO:0000313" key="24">
    <source>
        <dbReference type="Proteomes" id="UP000256645"/>
    </source>
</evidence>
<accession>A0A3D8RU32</accession>
<dbReference type="SUPFAM" id="SSF81665">
    <property type="entry name" value="Calcium ATPase, transmembrane domain M"/>
    <property type="match status" value="1"/>
</dbReference>
<feature type="domain" description="Cation-transporting P-type ATPase C-terminal" evidence="21">
    <location>
        <begin position="943"/>
        <end position="1120"/>
    </location>
</feature>
<dbReference type="InterPro" id="IPR023298">
    <property type="entry name" value="ATPase_P-typ_TM_dom_sf"/>
</dbReference>
<feature type="transmembrane region" description="Helical" evidence="18">
    <location>
        <begin position="916"/>
        <end position="936"/>
    </location>
</feature>
<evidence type="ECO:0000313" key="23">
    <source>
        <dbReference type="EMBL" id="RDW77468.1"/>
    </source>
</evidence>
<keyword evidence="6" id="KW-0479">Metal-binding</keyword>
<dbReference type="InterPro" id="IPR059000">
    <property type="entry name" value="ATPase_P-type_domA"/>
</dbReference>
<dbReference type="OrthoDB" id="3352408at2759"/>
<reference evidence="23 24" key="1">
    <citation type="journal article" date="2018" name="IMA Fungus">
        <title>IMA Genome-F 9: Draft genome sequence of Annulohypoxylon stygium, Aspergillus mulundensis, Berkeleyomyces basicola (syn. Thielaviopsis basicola), Ceratocystis smalleyi, two Cercospora beticola strains, Coleophoma cylindrospora, Fusarium fracticaudum, Phialophora cf. hyalina, and Morchella septimelata.</title>
        <authorList>
            <person name="Wingfield B.D."/>
            <person name="Bills G.F."/>
            <person name="Dong Y."/>
            <person name="Huang W."/>
            <person name="Nel W.J."/>
            <person name="Swalarsk-Parry B.S."/>
            <person name="Vaghefi N."/>
            <person name="Wilken P.M."/>
            <person name="An Z."/>
            <person name="de Beer Z.W."/>
            <person name="De Vos L."/>
            <person name="Chen L."/>
            <person name="Duong T.A."/>
            <person name="Gao Y."/>
            <person name="Hammerbacher A."/>
            <person name="Kikkert J.R."/>
            <person name="Li Y."/>
            <person name="Li H."/>
            <person name="Li K."/>
            <person name="Li Q."/>
            <person name="Liu X."/>
            <person name="Ma X."/>
            <person name="Naidoo K."/>
            <person name="Pethybridge S.J."/>
            <person name="Sun J."/>
            <person name="Steenkamp E.T."/>
            <person name="van der Nest M.A."/>
            <person name="van Wyk S."/>
            <person name="Wingfield M.J."/>
            <person name="Xiong C."/>
            <person name="Yue Q."/>
            <person name="Zhang X."/>
        </authorList>
    </citation>
    <scope>NUCLEOTIDE SEQUENCE [LARGE SCALE GENOMIC DNA]</scope>
    <source>
        <strain evidence="23 24">BP6252</strain>
    </source>
</reference>